<feature type="compositionally biased region" description="Acidic residues" evidence="1">
    <location>
        <begin position="1"/>
        <end position="11"/>
    </location>
</feature>
<feature type="non-terminal residue" evidence="2">
    <location>
        <position position="82"/>
    </location>
</feature>
<sequence length="82" mass="9194">MEDDYDDDLGDEGLPSGREAVTPGRGILLLPHRHLHPHSQLLKARPGSESEPRALTHSAHSSHGPLHGQDHADWTYEEQFRQ</sequence>
<accession>A0ABD0Q515</accession>
<evidence type="ECO:0000313" key="3">
    <source>
        <dbReference type="Proteomes" id="UP001529510"/>
    </source>
</evidence>
<keyword evidence="3" id="KW-1185">Reference proteome</keyword>
<dbReference type="EMBL" id="JAMKFB020000011">
    <property type="protein sequence ID" value="KAL0181322.1"/>
    <property type="molecule type" value="Genomic_DNA"/>
</dbReference>
<organism evidence="2 3">
    <name type="scientific">Cirrhinus mrigala</name>
    <name type="common">Mrigala</name>
    <dbReference type="NCBI Taxonomy" id="683832"/>
    <lineage>
        <taxon>Eukaryota</taxon>
        <taxon>Metazoa</taxon>
        <taxon>Chordata</taxon>
        <taxon>Craniata</taxon>
        <taxon>Vertebrata</taxon>
        <taxon>Euteleostomi</taxon>
        <taxon>Actinopterygii</taxon>
        <taxon>Neopterygii</taxon>
        <taxon>Teleostei</taxon>
        <taxon>Ostariophysi</taxon>
        <taxon>Cypriniformes</taxon>
        <taxon>Cyprinidae</taxon>
        <taxon>Labeoninae</taxon>
        <taxon>Labeonini</taxon>
        <taxon>Cirrhinus</taxon>
    </lineage>
</organism>
<dbReference type="AlphaFoldDB" id="A0ABD0Q515"/>
<feature type="compositionally biased region" description="Basic and acidic residues" evidence="1">
    <location>
        <begin position="68"/>
        <end position="82"/>
    </location>
</feature>
<proteinExistence type="predicted"/>
<dbReference type="Proteomes" id="UP001529510">
    <property type="component" value="Unassembled WGS sequence"/>
</dbReference>
<gene>
    <name evidence="2" type="ORF">M9458_023728</name>
</gene>
<evidence type="ECO:0000313" key="2">
    <source>
        <dbReference type="EMBL" id="KAL0181322.1"/>
    </source>
</evidence>
<reference evidence="2 3" key="1">
    <citation type="submission" date="2024-05" db="EMBL/GenBank/DDBJ databases">
        <title>Genome sequencing and assembly of Indian major carp, Cirrhinus mrigala (Hamilton, 1822).</title>
        <authorList>
            <person name="Mohindra V."/>
            <person name="Chowdhury L.M."/>
            <person name="Lal K."/>
            <person name="Jena J.K."/>
        </authorList>
    </citation>
    <scope>NUCLEOTIDE SEQUENCE [LARGE SCALE GENOMIC DNA]</scope>
    <source>
        <strain evidence="2">CM1030</strain>
        <tissue evidence="2">Blood</tissue>
    </source>
</reference>
<feature type="region of interest" description="Disordered" evidence="1">
    <location>
        <begin position="36"/>
        <end position="82"/>
    </location>
</feature>
<feature type="region of interest" description="Disordered" evidence="1">
    <location>
        <begin position="1"/>
        <end position="24"/>
    </location>
</feature>
<name>A0ABD0Q515_CIRMR</name>
<protein>
    <submittedName>
        <fullName evidence="2">Uncharacterized protein</fullName>
    </submittedName>
</protein>
<evidence type="ECO:0000256" key="1">
    <source>
        <dbReference type="SAM" id="MobiDB-lite"/>
    </source>
</evidence>
<comment type="caution">
    <text evidence="2">The sequence shown here is derived from an EMBL/GenBank/DDBJ whole genome shotgun (WGS) entry which is preliminary data.</text>
</comment>